<evidence type="ECO:0000256" key="1">
    <source>
        <dbReference type="SAM" id="SignalP"/>
    </source>
</evidence>
<dbReference type="Proteomes" id="UP000781958">
    <property type="component" value="Unassembled WGS sequence"/>
</dbReference>
<evidence type="ECO:0000313" key="2">
    <source>
        <dbReference type="EMBL" id="MBP2291532.1"/>
    </source>
</evidence>
<keyword evidence="3" id="KW-1185">Reference proteome</keyword>
<comment type="caution">
    <text evidence="2">The sequence shown here is derived from an EMBL/GenBank/DDBJ whole genome shotgun (WGS) entry which is preliminary data.</text>
</comment>
<reference evidence="2 3" key="1">
    <citation type="submission" date="2021-03" db="EMBL/GenBank/DDBJ databases">
        <title>Genomic Encyclopedia of Type Strains, Phase III (KMG-III): the genomes of soil and plant-associated and newly described type strains.</title>
        <authorList>
            <person name="Whitman W."/>
        </authorList>
    </citation>
    <scope>NUCLEOTIDE SEQUENCE [LARGE SCALE GENOMIC DNA]</scope>
    <source>
        <strain evidence="2 3">IMMIB AFH-6</strain>
    </source>
</reference>
<gene>
    <name evidence="2" type="ORF">J2851_001281</name>
</gene>
<protein>
    <submittedName>
        <fullName evidence="2">Surface antigen</fullName>
    </submittedName>
</protein>
<dbReference type="RefSeq" id="WP_209765029.1">
    <property type="nucleotide sequence ID" value="NZ_JAGINP010000003.1"/>
</dbReference>
<feature type="signal peptide" evidence="1">
    <location>
        <begin position="1"/>
        <end position="25"/>
    </location>
</feature>
<proteinExistence type="predicted"/>
<accession>A0ABS4SHX4</accession>
<feature type="chain" id="PRO_5045205922" evidence="1">
    <location>
        <begin position="26"/>
        <end position="122"/>
    </location>
</feature>
<sequence length="122" mass="13399">MRVVLPLALAAMLAAGVLSPGPAQAQFGLFLGNRGTFQLTDEDWQLFRDAVVKALQPPKAGNRAEWQNPKTNMRGDVVVEKTLQKEGAPCALLRARFIRTEEQTRHLTFCRDAGGQWVIAPG</sequence>
<name>A0ABS4SHX4_9PROT</name>
<keyword evidence="1" id="KW-0732">Signal</keyword>
<organism evidence="2 3">
    <name type="scientific">Azospirillum rugosum</name>
    <dbReference type="NCBI Taxonomy" id="416170"/>
    <lineage>
        <taxon>Bacteria</taxon>
        <taxon>Pseudomonadati</taxon>
        <taxon>Pseudomonadota</taxon>
        <taxon>Alphaproteobacteria</taxon>
        <taxon>Rhodospirillales</taxon>
        <taxon>Azospirillaceae</taxon>
        <taxon>Azospirillum</taxon>
    </lineage>
</organism>
<dbReference type="EMBL" id="JAGINP010000003">
    <property type="protein sequence ID" value="MBP2291532.1"/>
    <property type="molecule type" value="Genomic_DNA"/>
</dbReference>
<evidence type="ECO:0000313" key="3">
    <source>
        <dbReference type="Proteomes" id="UP000781958"/>
    </source>
</evidence>